<dbReference type="AlphaFoldDB" id="A0AAD5Y6D0"/>
<accession>A0AAD5Y6D0</accession>
<keyword evidence="1" id="KW-0472">Membrane</keyword>
<keyword evidence="1" id="KW-0812">Transmembrane</keyword>
<protein>
    <submittedName>
        <fullName evidence="2">Uncharacterized protein</fullName>
    </submittedName>
</protein>
<dbReference type="Proteomes" id="UP001210925">
    <property type="component" value="Unassembled WGS sequence"/>
</dbReference>
<keyword evidence="3" id="KW-1185">Reference proteome</keyword>
<gene>
    <name evidence="2" type="ORF">HK103_003888</name>
</gene>
<evidence type="ECO:0000313" key="2">
    <source>
        <dbReference type="EMBL" id="KAJ3262045.1"/>
    </source>
</evidence>
<dbReference type="EMBL" id="JADGKB010000003">
    <property type="protein sequence ID" value="KAJ3262045.1"/>
    <property type="molecule type" value="Genomic_DNA"/>
</dbReference>
<evidence type="ECO:0000313" key="3">
    <source>
        <dbReference type="Proteomes" id="UP001210925"/>
    </source>
</evidence>
<evidence type="ECO:0000256" key="1">
    <source>
        <dbReference type="SAM" id="Phobius"/>
    </source>
</evidence>
<comment type="caution">
    <text evidence="2">The sequence shown here is derived from an EMBL/GenBank/DDBJ whole genome shotgun (WGS) entry which is preliminary data.</text>
</comment>
<feature type="transmembrane region" description="Helical" evidence="1">
    <location>
        <begin position="86"/>
        <end position="105"/>
    </location>
</feature>
<organism evidence="2 3">
    <name type="scientific">Boothiomyces macroporosus</name>
    <dbReference type="NCBI Taxonomy" id="261099"/>
    <lineage>
        <taxon>Eukaryota</taxon>
        <taxon>Fungi</taxon>
        <taxon>Fungi incertae sedis</taxon>
        <taxon>Chytridiomycota</taxon>
        <taxon>Chytridiomycota incertae sedis</taxon>
        <taxon>Chytridiomycetes</taxon>
        <taxon>Rhizophydiales</taxon>
        <taxon>Terramycetaceae</taxon>
        <taxon>Boothiomyces</taxon>
    </lineage>
</organism>
<sequence>MNERTNERFAIEAPFISDSSQTLEYIDEDEISPIKKIKDTRVSSYNGLIYFDDSTYENLERQDSIKMNYKRYCCIFESKQSCVRSVLLTIFLFLLSLIITGVILYPKTPQVDIDAPYVLHPSNALHVNFTPSGLDSITLQVAIDYTVHSENYYSVFVSKIKTRLDLLYFDLKPCNNSYGDGLLTDTNYPGKAATKFTMHGTHDDPTLYVINNTILAEQSKPVIISYSIDIDIPVLSWTGYVISKSGLMSFGLHDLPVAERNAVQSKLQSVFALLN</sequence>
<keyword evidence="1" id="KW-1133">Transmembrane helix</keyword>
<proteinExistence type="predicted"/>
<name>A0AAD5Y6D0_9FUNG</name>
<reference evidence="2" key="1">
    <citation type="submission" date="2020-05" db="EMBL/GenBank/DDBJ databases">
        <title>Phylogenomic resolution of chytrid fungi.</title>
        <authorList>
            <person name="Stajich J.E."/>
            <person name="Amses K."/>
            <person name="Simmons R."/>
            <person name="Seto K."/>
            <person name="Myers J."/>
            <person name="Bonds A."/>
            <person name="Quandt C.A."/>
            <person name="Barry K."/>
            <person name="Liu P."/>
            <person name="Grigoriev I."/>
            <person name="Longcore J.E."/>
            <person name="James T.Y."/>
        </authorList>
    </citation>
    <scope>NUCLEOTIDE SEQUENCE</scope>
    <source>
        <strain evidence="2">PLAUS21</strain>
    </source>
</reference>